<dbReference type="AlphaFoldDB" id="A0AAN8UBR3"/>
<organism evidence="4 5">
    <name type="scientific">Dillenia turbinata</name>
    <dbReference type="NCBI Taxonomy" id="194707"/>
    <lineage>
        <taxon>Eukaryota</taxon>
        <taxon>Viridiplantae</taxon>
        <taxon>Streptophyta</taxon>
        <taxon>Embryophyta</taxon>
        <taxon>Tracheophyta</taxon>
        <taxon>Spermatophyta</taxon>
        <taxon>Magnoliopsida</taxon>
        <taxon>eudicotyledons</taxon>
        <taxon>Gunneridae</taxon>
        <taxon>Pentapetalae</taxon>
        <taxon>Dilleniales</taxon>
        <taxon>Dilleniaceae</taxon>
        <taxon>Dillenia</taxon>
    </lineage>
</organism>
<protein>
    <submittedName>
        <fullName evidence="4">Bifunctional inhibitor/plant lipid transfer protein/seed storage helical domain</fullName>
    </submittedName>
</protein>
<dbReference type="PANTHER" id="PTHR35747:SF2">
    <property type="entry name" value="NON-SPECIFIC LIPID TRANSFER PROTEIN GPI-ANCHORED 25"/>
    <property type="match status" value="1"/>
</dbReference>
<evidence type="ECO:0000256" key="2">
    <source>
        <dbReference type="SAM" id="SignalP"/>
    </source>
</evidence>
<keyword evidence="5" id="KW-1185">Reference proteome</keyword>
<dbReference type="PANTHER" id="PTHR35747">
    <property type="entry name" value="BIFUNCTIONAL INHIBITOR/LIPID-TRANSFER PROTEIN/SEED STORAGE 2S ALBUMIN SUPERFAMILY PROTEIN"/>
    <property type="match status" value="1"/>
</dbReference>
<evidence type="ECO:0000313" key="4">
    <source>
        <dbReference type="EMBL" id="KAK6913958.1"/>
    </source>
</evidence>
<dbReference type="EMBL" id="JBAMMX010000026">
    <property type="protein sequence ID" value="KAK6913958.1"/>
    <property type="molecule type" value="Genomic_DNA"/>
</dbReference>
<feature type="region of interest" description="Disordered" evidence="1">
    <location>
        <begin position="136"/>
        <end position="158"/>
    </location>
</feature>
<comment type="caution">
    <text evidence="4">The sequence shown here is derived from an EMBL/GenBank/DDBJ whole genome shotgun (WGS) entry which is preliminary data.</text>
</comment>
<gene>
    <name evidence="4" type="ORF">RJ641_021279</name>
</gene>
<evidence type="ECO:0000259" key="3">
    <source>
        <dbReference type="Pfam" id="PF14368"/>
    </source>
</evidence>
<dbReference type="Pfam" id="PF14368">
    <property type="entry name" value="LTP_2"/>
    <property type="match status" value="1"/>
</dbReference>
<dbReference type="CDD" id="cd00010">
    <property type="entry name" value="AAI_LTSS"/>
    <property type="match status" value="1"/>
</dbReference>
<dbReference type="InterPro" id="IPR016140">
    <property type="entry name" value="Bifunc_inhib/LTP/seed_store"/>
</dbReference>
<keyword evidence="2" id="KW-0732">Signal</keyword>
<feature type="domain" description="Bifunctional inhibitor/plant lipid transfer protein/seed storage helical" evidence="3">
    <location>
        <begin position="51"/>
        <end position="129"/>
    </location>
</feature>
<name>A0AAN8UBR3_9MAGN</name>
<dbReference type="Proteomes" id="UP001370490">
    <property type="component" value="Unassembled WGS sequence"/>
</dbReference>
<sequence>METVMNMHFPANFSPNFLLLTLLTSTIIIGISAASLPSQPPPPPPPPSLSGAGGCSDKLVAFSPCLPYVSLPPNSIMPSPSWQCCNIFAANLESGDSECLCYLLIQPLILGFPLNTTRLISLSSLCQWRNLTSSGSLESLCSGDSSTVPTSSPPTPSKQQKIRSFFFALSSIMLQMLKFCPNIAVYRITLGIHLTGAAISSPASASMPPNKAEVETTVETMPGREPLRNSPGEHLIFSCNNKLVHSFATFCLGLISTASHI</sequence>
<accession>A0AAN8UBR3</accession>
<feature type="signal peptide" evidence="2">
    <location>
        <begin position="1"/>
        <end position="33"/>
    </location>
</feature>
<evidence type="ECO:0000256" key="1">
    <source>
        <dbReference type="SAM" id="MobiDB-lite"/>
    </source>
</evidence>
<dbReference type="InterPro" id="IPR053353">
    <property type="entry name" value="Plant_LTP_GPI-anchored"/>
</dbReference>
<dbReference type="Gene3D" id="1.10.110.10">
    <property type="entry name" value="Plant lipid-transfer and hydrophobic proteins"/>
    <property type="match status" value="1"/>
</dbReference>
<dbReference type="SUPFAM" id="SSF47699">
    <property type="entry name" value="Bifunctional inhibitor/lipid-transfer protein/seed storage 2S albumin"/>
    <property type="match status" value="1"/>
</dbReference>
<proteinExistence type="predicted"/>
<reference evidence="4 5" key="1">
    <citation type="submission" date="2023-12" db="EMBL/GenBank/DDBJ databases">
        <title>A high-quality genome assembly for Dillenia turbinata (Dilleniales).</title>
        <authorList>
            <person name="Chanderbali A."/>
        </authorList>
    </citation>
    <scope>NUCLEOTIDE SEQUENCE [LARGE SCALE GENOMIC DNA]</scope>
    <source>
        <strain evidence="4">LSX21</strain>
        <tissue evidence="4">Leaf</tissue>
    </source>
</reference>
<feature type="chain" id="PRO_5042815908" evidence="2">
    <location>
        <begin position="34"/>
        <end position="261"/>
    </location>
</feature>
<dbReference type="InterPro" id="IPR036312">
    <property type="entry name" value="Bifun_inhib/LTP/seed_sf"/>
</dbReference>
<evidence type="ECO:0000313" key="5">
    <source>
        <dbReference type="Proteomes" id="UP001370490"/>
    </source>
</evidence>